<keyword evidence="7 9" id="KW-0131">Cell cycle</keyword>
<evidence type="ECO:0000313" key="12">
    <source>
        <dbReference type="Proteomes" id="UP000243052"/>
    </source>
</evidence>
<protein>
    <recommendedName>
        <fullName evidence="9">Kinetochore-associated protein</fullName>
    </recommendedName>
</protein>
<evidence type="ECO:0000256" key="10">
    <source>
        <dbReference type="SAM" id="Coils"/>
    </source>
</evidence>
<dbReference type="InterPro" id="IPR016851">
    <property type="entry name" value="Nnf1"/>
</dbReference>
<keyword evidence="3 9" id="KW-0132">Cell division</keyword>
<evidence type="ECO:0000256" key="5">
    <source>
        <dbReference type="ARBA" id="ARBA00022838"/>
    </source>
</evidence>
<dbReference type="AlphaFoldDB" id="A0A0X8HS30"/>
<feature type="coiled-coil region" evidence="10">
    <location>
        <begin position="137"/>
        <end position="171"/>
    </location>
</feature>
<dbReference type="PANTHER" id="PTHR15459:SF3">
    <property type="entry name" value="POLYAMINE-MODULATED FACTOR 1"/>
    <property type="match status" value="1"/>
</dbReference>
<evidence type="ECO:0000256" key="8">
    <source>
        <dbReference type="ARBA" id="ARBA00023328"/>
    </source>
</evidence>
<keyword evidence="12" id="KW-1185">Reference proteome</keyword>
<name>A0A0X8HS30_9SACH</name>
<keyword evidence="4 9" id="KW-0498">Mitosis</keyword>
<dbReference type="EMBL" id="CP014244">
    <property type="protein sequence ID" value="AMD20419.1"/>
    <property type="molecule type" value="Genomic_DNA"/>
</dbReference>
<evidence type="ECO:0000256" key="2">
    <source>
        <dbReference type="ARBA" id="ARBA00022454"/>
    </source>
</evidence>
<dbReference type="InterPro" id="IPR007128">
    <property type="entry name" value="PMF1/Nnf1"/>
</dbReference>
<gene>
    <name evidence="11" type="ORF">AW171_hschr42312</name>
</gene>
<evidence type="ECO:0000256" key="1">
    <source>
        <dbReference type="ARBA" id="ARBA00004629"/>
    </source>
</evidence>
<evidence type="ECO:0000256" key="6">
    <source>
        <dbReference type="ARBA" id="ARBA00023242"/>
    </source>
</evidence>
<organism evidence="11 12">
    <name type="scientific">Eremothecium sinecaudum</name>
    <dbReference type="NCBI Taxonomy" id="45286"/>
    <lineage>
        <taxon>Eukaryota</taxon>
        <taxon>Fungi</taxon>
        <taxon>Dikarya</taxon>
        <taxon>Ascomycota</taxon>
        <taxon>Saccharomycotina</taxon>
        <taxon>Saccharomycetes</taxon>
        <taxon>Saccharomycetales</taxon>
        <taxon>Saccharomycetaceae</taxon>
        <taxon>Eremothecium</taxon>
    </lineage>
</organism>
<dbReference type="PANTHER" id="PTHR15459">
    <property type="entry name" value="POLYAMINE-MODULATED FACTOR 1"/>
    <property type="match status" value="1"/>
</dbReference>
<keyword evidence="8 9" id="KW-0137">Centromere</keyword>
<dbReference type="RefSeq" id="XP_017987415.1">
    <property type="nucleotide sequence ID" value="XM_018132007.1"/>
</dbReference>
<dbReference type="GeneID" id="28723665"/>
<evidence type="ECO:0000313" key="11">
    <source>
        <dbReference type="EMBL" id="AMD20419.1"/>
    </source>
</evidence>
<proteinExistence type="predicted"/>
<keyword evidence="5 9" id="KW-0995">Kinetochore</keyword>
<comment type="subcellular location">
    <subcellularLocation>
        <location evidence="1 9">Chromosome</location>
        <location evidence="1 9">Centromere</location>
        <location evidence="1 9">Kinetochore</location>
    </subcellularLocation>
    <subcellularLocation>
        <location evidence="9">Nucleus</location>
    </subcellularLocation>
    <text evidence="9">Associated with the kinetochore.</text>
</comment>
<evidence type="ECO:0000256" key="3">
    <source>
        <dbReference type="ARBA" id="ARBA00022618"/>
    </source>
</evidence>
<evidence type="ECO:0000256" key="4">
    <source>
        <dbReference type="ARBA" id="ARBA00022776"/>
    </source>
</evidence>
<dbReference type="Pfam" id="PF03980">
    <property type="entry name" value="Nnf1"/>
    <property type="match status" value="1"/>
</dbReference>
<dbReference type="OrthoDB" id="18453at2759"/>
<reference evidence="11 12" key="1">
    <citation type="submission" date="2016-01" db="EMBL/GenBank/DDBJ databases">
        <title>Genome sequence of the yeast Holleya sinecauda.</title>
        <authorList>
            <person name="Dietrich F.S."/>
        </authorList>
    </citation>
    <scope>NUCLEOTIDE SEQUENCE [LARGE SCALE GENOMIC DNA]</scope>
    <source>
        <strain evidence="11 12">ATCC 58844</strain>
    </source>
</reference>
<accession>A0A0X8HS30</accession>
<dbReference type="GO" id="GO:0051301">
    <property type="term" value="P:cell division"/>
    <property type="evidence" value="ECO:0007669"/>
    <property type="project" value="UniProtKB-UniRule"/>
</dbReference>
<keyword evidence="2 9" id="KW-0158">Chromosome</keyword>
<dbReference type="PIRSF" id="PIRSF027153">
    <property type="entry name" value="Nnf1p"/>
    <property type="match status" value="1"/>
</dbReference>
<sequence length="213" mass="24581">MSHSDDNPIPSNHRIRFKRLNQVCDKALSQSIAKLQNWEKLSSCYPEYISTKEGYINLKTCQSQVCEFWWDLCKQEFEAIFDERKVKEKLDELDDLILKARDRSNSNSGKGNALCVEKLTPDDIMKGNIQKAKKETINRLDENLETLDGMNKELQTELSKLNESINEELKTLEGIYDRWLGTNISSGASELKQGVENMLLEVQDQLCEEEANR</sequence>
<dbReference type="Proteomes" id="UP000243052">
    <property type="component" value="Chromosome iv"/>
</dbReference>
<evidence type="ECO:0000256" key="7">
    <source>
        <dbReference type="ARBA" id="ARBA00023306"/>
    </source>
</evidence>
<evidence type="ECO:0000256" key="9">
    <source>
        <dbReference type="PIRNR" id="PIRNR027153"/>
    </source>
</evidence>
<dbReference type="GO" id="GO:0005634">
    <property type="term" value="C:nucleus"/>
    <property type="evidence" value="ECO:0007669"/>
    <property type="project" value="UniProtKB-SubCell"/>
</dbReference>
<dbReference type="GO" id="GO:0007059">
    <property type="term" value="P:chromosome segregation"/>
    <property type="evidence" value="ECO:0007669"/>
    <property type="project" value="UniProtKB-UniRule"/>
</dbReference>
<dbReference type="GO" id="GO:0000444">
    <property type="term" value="C:MIS12/MIND type complex"/>
    <property type="evidence" value="ECO:0007669"/>
    <property type="project" value="UniProtKB-UniRule"/>
</dbReference>
<keyword evidence="10" id="KW-0175">Coiled coil</keyword>
<keyword evidence="6 9" id="KW-0539">Nucleus</keyword>